<reference evidence="1" key="2">
    <citation type="submission" date="2020-09" db="EMBL/GenBank/DDBJ databases">
        <authorList>
            <person name="Sun Q."/>
            <person name="Zhou Y."/>
        </authorList>
    </citation>
    <scope>NUCLEOTIDE SEQUENCE</scope>
    <source>
        <strain evidence="1">CGMCC 1.6293</strain>
    </source>
</reference>
<proteinExistence type="predicted"/>
<dbReference type="AlphaFoldDB" id="A0A917SQU6"/>
<evidence type="ECO:0000313" key="1">
    <source>
        <dbReference type="EMBL" id="GGL90155.1"/>
    </source>
</evidence>
<comment type="caution">
    <text evidence="1">The sequence shown here is derived from an EMBL/GenBank/DDBJ whole genome shotgun (WGS) entry which is preliminary data.</text>
</comment>
<keyword evidence="2" id="KW-1185">Reference proteome</keyword>
<gene>
    <name evidence="1" type="ORF">GCM10011534_10360</name>
</gene>
<reference evidence="1" key="1">
    <citation type="journal article" date="2014" name="Int. J. Syst. Evol. Microbiol.">
        <title>Complete genome sequence of Corynebacterium casei LMG S-19264T (=DSM 44701T), isolated from a smear-ripened cheese.</title>
        <authorList>
            <consortium name="US DOE Joint Genome Institute (JGI-PGF)"/>
            <person name="Walter F."/>
            <person name="Albersmeier A."/>
            <person name="Kalinowski J."/>
            <person name="Ruckert C."/>
        </authorList>
    </citation>
    <scope>NUCLEOTIDE SEQUENCE</scope>
    <source>
        <strain evidence="1">CGMCC 1.6293</strain>
    </source>
</reference>
<organism evidence="1 2">
    <name type="scientific">Pseudooceanicola nanhaiensis</name>
    <dbReference type="NCBI Taxonomy" id="375761"/>
    <lineage>
        <taxon>Bacteria</taxon>
        <taxon>Pseudomonadati</taxon>
        <taxon>Pseudomonadota</taxon>
        <taxon>Alphaproteobacteria</taxon>
        <taxon>Rhodobacterales</taxon>
        <taxon>Paracoccaceae</taxon>
        <taxon>Pseudooceanicola</taxon>
    </lineage>
</organism>
<protein>
    <submittedName>
        <fullName evidence="1">Uncharacterized protein</fullName>
    </submittedName>
</protein>
<dbReference type="Proteomes" id="UP000649829">
    <property type="component" value="Unassembled WGS sequence"/>
</dbReference>
<evidence type="ECO:0000313" key="2">
    <source>
        <dbReference type="Proteomes" id="UP000649829"/>
    </source>
</evidence>
<accession>A0A917SQU6</accession>
<dbReference type="EMBL" id="BMLF01000001">
    <property type="protein sequence ID" value="GGL90155.1"/>
    <property type="molecule type" value="Genomic_DNA"/>
</dbReference>
<name>A0A917SQU6_9RHOB</name>
<sequence length="84" mass="9175">MKLRHIMISKVSSSKLTARPAMAMEMNETTAPDIQITARHVSEIGCRTGGVWAVVIQGTPLPPEKCPFRRGRARRFGTGALLQG</sequence>